<dbReference type="GeneID" id="24438384"/>
<evidence type="ECO:0000313" key="1">
    <source>
        <dbReference type="EMBL" id="EWS72258.1"/>
    </source>
</evidence>
<sequence>MIECQITIKKYFFKIFCEELKFYQKFIHQFTKFNFINKNILDQCKAFYKLRQKDRYWLIFFNQNSKSLRFIQSRYFTILPYIIQIIKEIDNTKHFLTYYLKIKLGKNIYLNKINKQT</sequence>
<protein>
    <submittedName>
        <fullName evidence="1">Uncharacterized protein</fullName>
    </submittedName>
</protein>
<dbReference type="RefSeq" id="XP_012655198.1">
    <property type="nucleotide sequence ID" value="XM_012799744.1"/>
</dbReference>
<dbReference type="EMBL" id="GG662498">
    <property type="protein sequence ID" value="EWS72258.1"/>
    <property type="molecule type" value="Genomic_DNA"/>
</dbReference>
<dbReference type="AlphaFoldDB" id="W7X793"/>
<organism evidence="1 2">
    <name type="scientific">Tetrahymena thermophila (strain SB210)</name>
    <dbReference type="NCBI Taxonomy" id="312017"/>
    <lineage>
        <taxon>Eukaryota</taxon>
        <taxon>Sar</taxon>
        <taxon>Alveolata</taxon>
        <taxon>Ciliophora</taxon>
        <taxon>Intramacronucleata</taxon>
        <taxon>Oligohymenophorea</taxon>
        <taxon>Hymenostomatida</taxon>
        <taxon>Tetrahymenina</taxon>
        <taxon>Tetrahymenidae</taxon>
        <taxon>Tetrahymena</taxon>
    </lineage>
</organism>
<keyword evidence="2" id="KW-1185">Reference proteome</keyword>
<name>W7X793_TETTS</name>
<reference evidence="2" key="1">
    <citation type="journal article" date="2006" name="PLoS Biol.">
        <title>Macronuclear genome sequence of the ciliate Tetrahymena thermophila, a model eukaryote.</title>
        <authorList>
            <person name="Eisen J.A."/>
            <person name="Coyne R.S."/>
            <person name="Wu M."/>
            <person name="Wu D."/>
            <person name="Thiagarajan M."/>
            <person name="Wortman J.R."/>
            <person name="Badger J.H."/>
            <person name="Ren Q."/>
            <person name="Amedeo P."/>
            <person name="Jones K.M."/>
            <person name="Tallon L.J."/>
            <person name="Delcher A.L."/>
            <person name="Salzberg S.L."/>
            <person name="Silva J.C."/>
            <person name="Haas B.J."/>
            <person name="Majoros W.H."/>
            <person name="Farzad M."/>
            <person name="Carlton J.M."/>
            <person name="Smith R.K. Jr."/>
            <person name="Garg J."/>
            <person name="Pearlman R.E."/>
            <person name="Karrer K.M."/>
            <person name="Sun L."/>
            <person name="Manning G."/>
            <person name="Elde N.C."/>
            <person name="Turkewitz A.P."/>
            <person name="Asai D.J."/>
            <person name="Wilkes D.E."/>
            <person name="Wang Y."/>
            <person name="Cai H."/>
            <person name="Collins K."/>
            <person name="Stewart B.A."/>
            <person name="Lee S.R."/>
            <person name="Wilamowska K."/>
            <person name="Weinberg Z."/>
            <person name="Ruzzo W.L."/>
            <person name="Wloga D."/>
            <person name="Gaertig J."/>
            <person name="Frankel J."/>
            <person name="Tsao C.-C."/>
            <person name="Gorovsky M.A."/>
            <person name="Keeling P.J."/>
            <person name="Waller R.F."/>
            <person name="Patron N.J."/>
            <person name="Cherry J.M."/>
            <person name="Stover N.A."/>
            <person name="Krieger C.J."/>
            <person name="del Toro C."/>
            <person name="Ryder H.F."/>
            <person name="Williamson S.C."/>
            <person name="Barbeau R.A."/>
            <person name="Hamilton E.P."/>
            <person name="Orias E."/>
        </authorList>
    </citation>
    <scope>NUCLEOTIDE SEQUENCE [LARGE SCALE GENOMIC DNA]</scope>
    <source>
        <strain evidence="2">SB210</strain>
    </source>
</reference>
<evidence type="ECO:0000313" key="2">
    <source>
        <dbReference type="Proteomes" id="UP000009168"/>
    </source>
</evidence>
<gene>
    <name evidence="1" type="ORF">TTHERM_000313349</name>
</gene>
<dbReference type="Proteomes" id="UP000009168">
    <property type="component" value="Unassembled WGS sequence"/>
</dbReference>
<accession>W7X793</accession>
<dbReference type="InParanoid" id="W7X793"/>
<dbReference type="KEGG" id="tet:TTHERM_000313349"/>
<proteinExistence type="predicted"/>